<comment type="caution">
    <text evidence="1">The sequence shown here is derived from an EMBL/GenBank/DDBJ whole genome shotgun (WGS) entry which is preliminary data.</text>
</comment>
<sequence>MYVTSQLCSFCWQFDQDYYPGRRKRGKDYKDDMVYLQFLFLNSHLYTQDRWVPIKGNDWYWIRHHIKVGMHVFVEVLVSTSYFACADIGNLEGHPFLEKGLQSEWKINHCYQIILMWTRHV</sequence>
<accession>A0A427AZX1</accession>
<dbReference type="GO" id="GO:0003723">
    <property type="term" value="F:RNA binding"/>
    <property type="evidence" value="ECO:0007669"/>
    <property type="project" value="InterPro"/>
</dbReference>
<dbReference type="AlphaFoldDB" id="A0A427AZX1"/>
<protein>
    <submittedName>
        <fullName evidence="1">Uncharacterized protein</fullName>
    </submittedName>
</protein>
<proteinExistence type="predicted"/>
<dbReference type="PANTHER" id="PTHR36371">
    <property type="entry name" value="PROTEIN PLASTID TRANSCRIPTIONALLY ACTIVE 10"/>
    <property type="match status" value="1"/>
</dbReference>
<dbReference type="GO" id="GO:0000427">
    <property type="term" value="C:plastid-encoded plastid RNA polymerase complex"/>
    <property type="evidence" value="ECO:0007669"/>
    <property type="project" value="InterPro"/>
</dbReference>
<dbReference type="GO" id="GO:0009507">
    <property type="term" value="C:chloroplast"/>
    <property type="evidence" value="ECO:0007669"/>
    <property type="project" value="TreeGrafter"/>
</dbReference>
<dbReference type="EMBL" id="AMZH03000824">
    <property type="protein sequence ID" value="RRT81790.1"/>
    <property type="molecule type" value="Genomic_DNA"/>
</dbReference>
<name>A0A427AZX1_ENSVE</name>
<dbReference type="PANTHER" id="PTHR36371:SF1">
    <property type="entry name" value="PROTEIN PLASTID TRANSCRIPTIONALLY ACTIVE 10"/>
    <property type="match status" value="1"/>
</dbReference>
<reference evidence="1 2" key="1">
    <citation type="journal article" date="2014" name="Agronomy (Basel)">
        <title>A Draft Genome Sequence for Ensete ventricosum, the Drought-Tolerant Tree Against Hunger.</title>
        <authorList>
            <person name="Harrison J."/>
            <person name="Moore K.A."/>
            <person name="Paszkiewicz K."/>
            <person name="Jones T."/>
            <person name="Grant M."/>
            <person name="Ambacheew D."/>
            <person name="Muzemil S."/>
            <person name="Studholme D.J."/>
        </authorList>
    </citation>
    <scope>NUCLEOTIDE SEQUENCE [LARGE SCALE GENOMIC DNA]</scope>
</reference>
<organism evidence="1 2">
    <name type="scientific">Ensete ventricosum</name>
    <name type="common">Abyssinian banana</name>
    <name type="synonym">Musa ensete</name>
    <dbReference type="NCBI Taxonomy" id="4639"/>
    <lineage>
        <taxon>Eukaryota</taxon>
        <taxon>Viridiplantae</taxon>
        <taxon>Streptophyta</taxon>
        <taxon>Embryophyta</taxon>
        <taxon>Tracheophyta</taxon>
        <taxon>Spermatophyta</taxon>
        <taxon>Magnoliopsida</taxon>
        <taxon>Liliopsida</taxon>
        <taxon>Zingiberales</taxon>
        <taxon>Musaceae</taxon>
        <taxon>Ensete</taxon>
    </lineage>
</organism>
<dbReference type="Proteomes" id="UP000287651">
    <property type="component" value="Unassembled WGS sequence"/>
</dbReference>
<evidence type="ECO:0000313" key="1">
    <source>
        <dbReference type="EMBL" id="RRT81790.1"/>
    </source>
</evidence>
<gene>
    <name evidence="1" type="ORF">B296_00001849</name>
</gene>
<dbReference type="InterPro" id="IPR044967">
    <property type="entry name" value="PTAC10"/>
</dbReference>
<evidence type="ECO:0000313" key="2">
    <source>
        <dbReference type="Proteomes" id="UP000287651"/>
    </source>
</evidence>